<evidence type="ECO:0000256" key="1">
    <source>
        <dbReference type="SAM" id="SignalP"/>
    </source>
</evidence>
<dbReference type="Proteomes" id="UP001595457">
    <property type="component" value="Unassembled WGS sequence"/>
</dbReference>
<keyword evidence="3" id="KW-1185">Reference proteome</keyword>
<keyword evidence="1" id="KW-0732">Signal</keyword>
<proteinExistence type="predicted"/>
<evidence type="ECO:0000313" key="2">
    <source>
        <dbReference type="EMBL" id="MFC2974415.1"/>
    </source>
</evidence>
<dbReference type="InterPro" id="IPR048087">
    <property type="entry name" value="VF_A0006-like"/>
</dbReference>
<gene>
    <name evidence="2" type="ORF">ACFOJE_19665</name>
</gene>
<dbReference type="EMBL" id="JBHRSJ010000035">
    <property type="protein sequence ID" value="MFC2974415.1"/>
    <property type="molecule type" value="Genomic_DNA"/>
</dbReference>
<evidence type="ECO:0000313" key="3">
    <source>
        <dbReference type="Proteomes" id="UP001595457"/>
    </source>
</evidence>
<name>A0ABV7AZ99_9GAMM</name>
<feature type="signal peptide" evidence="1">
    <location>
        <begin position="1"/>
        <end position="20"/>
    </location>
</feature>
<organism evidence="2 3">
    <name type="scientific">Azotobacter bryophylli</name>
    <dbReference type="NCBI Taxonomy" id="1986537"/>
    <lineage>
        <taxon>Bacteria</taxon>
        <taxon>Pseudomonadati</taxon>
        <taxon>Pseudomonadota</taxon>
        <taxon>Gammaproteobacteria</taxon>
        <taxon>Pseudomonadales</taxon>
        <taxon>Pseudomonadaceae</taxon>
        <taxon>Azotobacter</taxon>
    </lineage>
</organism>
<sequence length="99" mass="11397">MSRRSWLALLLLLCCTWAVAFSDSEDEYSRCILQYQKQAKENQAAMLIAQACNKLHNEGGFLFDREKAYYQCLLDNLPGVRNSIAVQKIRSACNQLYLE</sequence>
<protein>
    <submittedName>
        <fullName evidence="2">VF_A0006 family four-cysteine protein</fullName>
    </submittedName>
</protein>
<reference evidence="3" key="1">
    <citation type="journal article" date="2019" name="Int. J. Syst. Evol. Microbiol.">
        <title>The Global Catalogue of Microorganisms (GCM) 10K type strain sequencing project: providing services to taxonomists for standard genome sequencing and annotation.</title>
        <authorList>
            <consortium name="The Broad Institute Genomics Platform"/>
            <consortium name="The Broad Institute Genome Sequencing Center for Infectious Disease"/>
            <person name="Wu L."/>
            <person name="Ma J."/>
        </authorList>
    </citation>
    <scope>NUCLEOTIDE SEQUENCE [LARGE SCALE GENOMIC DNA]</scope>
    <source>
        <strain evidence="3">KCTC 62195</strain>
    </source>
</reference>
<feature type="chain" id="PRO_5045691299" evidence="1">
    <location>
        <begin position="21"/>
        <end position="99"/>
    </location>
</feature>
<dbReference type="NCBIfam" id="NF041602">
    <property type="entry name" value="VF_A0006_fam"/>
    <property type="match status" value="1"/>
</dbReference>
<comment type="caution">
    <text evidence="2">The sequence shown here is derived from an EMBL/GenBank/DDBJ whole genome shotgun (WGS) entry which is preliminary data.</text>
</comment>
<dbReference type="RefSeq" id="WP_377816600.1">
    <property type="nucleotide sequence ID" value="NZ_JBHRSJ010000035.1"/>
</dbReference>
<accession>A0ABV7AZ99</accession>